<evidence type="ECO:0000256" key="1">
    <source>
        <dbReference type="SAM" id="Phobius"/>
    </source>
</evidence>
<organism evidence="3 4">
    <name type="scientific">Phytophthora rubi</name>
    <dbReference type="NCBI Taxonomy" id="129364"/>
    <lineage>
        <taxon>Eukaryota</taxon>
        <taxon>Sar</taxon>
        <taxon>Stramenopiles</taxon>
        <taxon>Oomycota</taxon>
        <taxon>Peronosporomycetes</taxon>
        <taxon>Peronosporales</taxon>
        <taxon>Peronosporaceae</taxon>
        <taxon>Phytophthora</taxon>
    </lineage>
</organism>
<reference evidence="3 4" key="1">
    <citation type="submission" date="2018-09" db="EMBL/GenBank/DDBJ databases">
        <title>Genomic investigation of the strawberry pathogen Phytophthora fragariae indicates pathogenicity is determined by transcriptional variation in three key races.</title>
        <authorList>
            <person name="Adams T.M."/>
            <person name="Armitage A.D."/>
            <person name="Sobczyk M.K."/>
            <person name="Bates H.J."/>
            <person name="Dunwell J.M."/>
            <person name="Nellist C.F."/>
            <person name="Harrison R.J."/>
        </authorList>
    </citation>
    <scope>NUCLEOTIDE SEQUENCE [LARGE SCALE GENOMIC DNA]</scope>
    <source>
        <strain evidence="3 4">SCRP324</strain>
    </source>
</reference>
<keyword evidence="1" id="KW-0812">Transmembrane</keyword>
<evidence type="ECO:0000256" key="2">
    <source>
        <dbReference type="SAM" id="SignalP"/>
    </source>
</evidence>
<sequence length="130" mass="14123">MSSLCIVSFIVLLSSSTTLALSSSDSCLCLVLARKPRRWRLKKPFLHAHDAANVSRLRPACPAKSSALKCSISAETGTPSLRYPSTHSTSCNSVSRERTVAVPIGLSLFMLLVLLLIHARSTLALIFRQL</sequence>
<protein>
    <recommendedName>
        <fullName evidence="5">RxLR effector protein</fullName>
    </recommendedName>
</protein>
<accession>A0A6A3JNI0</accession>
<dbReference type="Proteomes" id="UP000435112">
    <property type="component" value="Unassembled WGS sequence"/>
</dbReference>
<feature type="transmembrane region" description="Helical" evidence="1">
    <location>
        <begin position="100"/>
        <end position="119"/>
    </location>
</feature>
<feature type="signal peptide" evidence="2">
    <location>
        <begin position="1"/>
        <end position="20"/>
    </location>
</feature>
<name>A0A6A3JNI0_9STRA</name>
<feature type="chain" id="PRO_5025606715" description="RxLR effector protein" evidence="2">
    <location>
        <begin position="21"/>
        <end position="130"/>
    </location>
</feature>
<evidence type="ECO:0000313" key="3">
    <source>
        <dbReference type="EMBL" id="KAE8996291.1"/>
    </source>
</evidence>
<evidence type="ECO:0008006" key="5">
    <source>
        <dbReference type="Google" id="ProtNLM"/>
    </source>
</evidence>
<gene>
    <name evidence="3" type="ORF">PR002_g19357</name>
</gene>
<keyword evidence="1" id="KW-1133">Transmembrane helix</keyword>
<evidence type="ECO:0000313" key="4">
    <source>
        <dbReference type="Proteomes" id="UP000435112"/>
    </source>
</evidence>
<keyword evidence="2" id="KW-0732">Signal</keyword>
<comment type="caution">
    <text evidence="3">The sequence shown here is derived from an EMBL/GenBank/DDBJ whole genome shotgun (WGS) entry which is preliminary data.</text>
</comment>
<keyword evidence="1" id="KW-0472">Membrane</keyword>
<proteinExistence type="predicted"/>
<dbReference type="AlphaFoldDB" id="A0A6A3JNI0"/>
<dbReference type="OrthoDB" id="10352176at2759"/>
<dbReference type="EMBL" id="QXFU01001745">
    <property type="protein sequence ID" value="KAE8996291.1"/>
    <property type="molecule type" value="Genomic_DNA"/>
</dbReference>